<dbReference type="PANTHER" id="PTHR48250:SF2">
    <property type="entry name" value="CUTINASE"/>
    <property type="match status" value="1"/>
</dbReference>
<dbReference type="PROSITE" id="PS00155">
    <property type="entry name" value="CUTINASE_1"/>
    <property type="match status" value="1"/>
</dbReference>
<dbReference type="Proteomes" id="UP000215127">
    <property type="component" value="Chromosome 1"/>
</dbReference>
<feature type="disulfide bond" evidence="11">
    <location>
        <begin position="321"/>
        <end position="395"/>
    </location>
</feature>
<evidence type="ECO:0000256" key="10">
    <source>
        <dbReference type="PIRSR" id="PIRSR611150-1"/>
    </source>
</evidence>
<dbReference type="Pfam" id="PF01083">
    <property type="entry name" value="Cutinase"/>
    <property type="match status" value="1"/>
</dbReference>
<evidence type="ECO:0000313" key="15">
    <source>
        <dbReference type="Proteomes" id="UP000215127"/>
    </source>
</evidence>
<evidence type="ECO:0000256" key="2">
    <source>
        <dbReference type="ARBA" id="ARBA00007534"/>
    </source>
</evidence>
<feature type="active site" evidence="10">
    <location>
        <position position="457"/>
    </location>
</feature>
<evidence type="ECO:0000256" key="1">
    <source>
        <dbReference type="ARBA" id="ARBA00004613"/>
    </source>
</evidence>
<dbReference type="GO" id="GO:0005576">
    <property type="term" value="C:extracellular region"/>
    <property type="evidence" value="ECO:0007669"/>
    <property type="project" value="UniProtKB-SubCell"/>
</dbReference>
<feature type="region of interest" description="Disordered" evidence="13">
    <location>
        <begin position="137"/>
        <end position="195"/>
    </location>
</feature>
<evidence type="ECO:0000256" key="12">
    <source>
        <dbReference type="RuleBase" id="RU361263"/>
    </source>
</evidence>
<dbReference type="InterPro" id="IPR043580">
    <property type="entry name" value="CUTINASE_1"/>
</dbReference>
<reference evidence="14 15" key="1">
    <citation type="submission" date="2016-06" db="EMBL/GenBank/DDBJ databases">
        <authorList>
            <person name="Kjaerup R.B."/>
            <person name="Dalgaard T.S."/>
            <person name="Juul-Madsen H.R."/>
        </authorList>
    </citation>
    <scope>NUCLEOTIDE SEQUENCE [LARGE SCALE GENOMIC DNA]</scope>
</reference>
<feature type="disulfide bond" evidence="11">
    <location>
        <begin position="453"/>
        <end position="460"/>
    </location>
</feature>
<evidence type="ECO:0000313" key="14">
    <source>
        <dbReference type="EMBL" id="SMQ46410.1"/>
    </source>
</evidence>
<keyword evidence="6" id="KW-0732">Signal</keyword>
<dbReference type="InterPro" id="IPR029058">
    <property type="entry name" value="AB_hydrolase_fold"/>
</dbReference>
<evidence type="ECO:0000256" key="8">
    <source>
        <dbReference type="ARBA" id="ARBA00023157"/>
    </source>
</evidence>
<keyword evidence="4 12" id="KW-0719">Serine esterase</keyword>
<sequence>MRGKPATSVVATRHVDGAGDRKHGHPMSELRTDVCIYVFDALNRISKLQHSRSHPFSRVIPSQPCLVTFSPANMKVTTTNIAFLALAVLTSAVPIDPTTEQQSGEAVPLKPLAPSSLDAPRDFGIIESAGDLSSIPSRKEFEIRPRPGSLLGKRLGSPESMKEAAGDLGHPSDLKSLRGSGSDRSDALDGAPGADKAAFKPASALPVVGKSPHVARAFGWPPSSGAGTDTGTGTSGYGWPPSGGTGTGTGTGGYPGWPPSSGAGTGTGTGTSGYGWPPSGGTGTGTGTGGYPGWPPSTNPSPDSGGSGSNSGGSSGSNASCKAVTLIFARGTAEMGTLGTVVGPGLAQALKEDLGEDKVDIEGLQYPADWAGNANMGATGGVAMAALAKQRLGNCPDTKLVLSGYSQGGLVCHNALSAQGLDGSKVAAVVCFGDPFNGQPFQGVDPSRVKEFCDTADNVCPGGQKSGAGWHLSYGSDVQAAAAFIKQAVGL</sequence>
<comment type="similarity">
    <text evidence="2 12">Belongs to the cutinase family.</text>
</comment>
<feature type="compositionally biased region" description="Gly residues" evidence="13">
    <location>
        <begin position="305"/>
        <end position="315"/>
    </location>
</feature>
<dbReference type="PANTHER" id="PTHR48250">
    <property type="entry name" value="CUTINASE 2-RELATED"/>
    <property type="match status" value="1"/>
</dbReference>
<gene>
    <name evidence="14" type="ORF">ZT3D7_G1556</name>
</gene>
<evidence type="ECO:0000256" key="11">
    <source>
        <dbReference type="PIRSR" id="PIRSR611150-2"/>
    </source>
</evidence>
<dbReference type="EC" id="3.1.1.74" evidence="3 12"/>
<keyword evidence="8 11" id="KW-1015">Disulfide bond</keyword>
<evidence type="ECO:0000256" key="7">
    <source>
        <dbReference type="ARBA" id="ARBA00022801"/>
    </source>
</evidence>
<comment type="subcellular location">
    <subcellularLocation>
        <location evidence="1 12">Secreted</location>
    </subcellularLocation>
</comment>
<feature type="region of interest" description="Disordered" evidence="13">
    <location>
        <begin position="1"/>
        <end position="25"/>
    </location>
</feature>
<feature type="compositionally biased region" description="Gly residues" evidence="13">
    <location>
        <begin position="263"/>
        <end position="292"/>
    </location>
</feature>
<keyword evidence="5 12" id="KW-0964">Secreted</keyword>
<keyword evidence="7 12" id="KW-0378">Hydrolase</keyword>
<dbReference type="GO" id="GO:0050525">
    <property type="term" value="F:cutinase activity"/>
    <property type="evidence" value="ECO:0007669"/>
    <property type="project" value="UniProtKB-UniRule"/>
</dbReference>
<feature type="active site" description="Proton donor/acceptor" evidence="10">
    <location>
        <position position="471"/>
    </location>
</feature>
<feature type="compositionally biased region" description="Gly residues" evidence="13">
    <location>
        <begin position="228"/>
        <end position="255"/>
    </location>
</feature>
<evidence type="ECO:0000256" key="13">
    <source>
        <dbReference type="SAM" id="MobiDB-lite"/>
    </source>
</evidence>
<dbReference type="GO" id="GO:0016052">
    <property type="term" value="P:carbohydrate catabolic process"/>
    <property type="evidence" value="ECO:0007669"/>
    <property type="project" value="TreeGrafter"/>
</dbReference>
<comment type="catalytic activity">
    <reaction evidence="9 12">
        <text>cutin + H2O = cutin monomers.</text>
        <dbReference type="EC" id="3.1.1.74"/>
    </reaction>
</comment>
<feature type="active site" description="Nucleophile" evidence="10">
    <location>
        <position position="406"/>
    </location>
</feature>
<protein>
    <recommendedName>
        <fullName evidence="3 12">Cutinase</fullName>
        <ecNumber evidence="3 12">3.1.1.74</ecNumber>
    </recommendedName>
</protein>
<proteinExistence type="inferred from homology"/>
<dbReference type="InterPro" id="IPR000675">
    <property type="entry name" value="Cutinase/axe"/>
</dbReference>
<dbReference type="InterPro" id="IPR011150">
    <property type="entry name" value="Cutinase_monf"/>
</dbReference>
<evidence type="ECO:0000256" key="5">
    <source>
        <dbReference type="ARBA" id="ARBA00022525"/>
    </source>
</evidence>
<name>A0A1X7RGQ4_ZYMT9</name>
<evidence type="ECO:0000256" key="9">
    <source>
        <dbReference type="ARBA" id="ARBA00034045"/>
    </source>
</evidence>
<dbReference type="STRING" id="1276538.A0A1X7RGQ4"/>
<comment type="function">
    <text evidence="12">Catalyzes the hydrolysis of complex carboxylic polyesters found in the cell wall of plants. Degrades cutin, a macromolecule that forms the structure of the plant cuticle.</text>
</comment>
<dbReference type="SMART" id="SM01110">
    <property type="entry name" value="Cutinase"/>
    <property type="match status" value="1"/>
</dbReference>
<feature type="region of interest" description="Disordered" evidence="13">
    <location>
        <begin position="219"/>
        <end position="316"/>
    </location>
</feature>
<keyword evidence="15" id="KW-1185">Reference proteome</keyword>
<dbReference type="AlphaFoldDB" id="A0A1X7RGQ4"/>
<dbReference type="EMBL" id="LT853692">
    <property type="protein sequence ID" value="SMQ46410.1"/>
    <property type="molecule type" value="Genomic_DNA"/>
</dbReference>
<feature type="compositionally biased region" description="Basic and acidic residues" evidence="13">
    <location>
        <begin position="13"/>
        <end position="25"/>
    </location>
</feature>
<dbReference type="Gene3D" id="3.40.50.1820">
    <property type="entry name" value="alpha/beta hydrolase"/>
    <property type="match status" value="1"/>
</dbReference>
<organism evidence="14 15">
    <name type="scientific">Zymoseptoria tritici (strain ST99CH_3D7)</name>
    <dbReference type="NCBI Taxonomy" id="1276538"/>
    <lineage>
        <taxon>Eukaryota</taxon>
        <taxon>Fungi</taxon>
        <taxon>Dikarya</taxon>
        <taxon>Ascomycota</taxon>
        <taxon>Pezizomycotina</taxon>
        <taxon>Dothideomycetes</taxon>
        <taxon>Dothideomycetidae</taxon>
        <taxon>Mycosphaerellales</taxon>
        <taxon>Mycosphaerellaceae</taxon>
        <taxon>Zymoseptoria</taxon>
    </lineage>
</organism>
<feature type="compositionally biased region" description="Basic and acidic residues" evidence="13">
    <location>
        <begin position="160"/>
        <end position="187"/>
    </location>
</feature>
<evidence type="ECO:0000256" key="6">
    <source>
        <dbReference type="ARBA" id="ARBA00022729"/>
    </source>
</evidence>
<dbReference type="SUPFAM" id="SSF53474">
    <property type="entry name" value="alpha/beta-Hydrolases"/>
    <property type="match status" value="1"/>
</dbReference>
<evidence type="ECO:0000256" key="3">
    <source>
        <dbReference type="ARBA" id="ARBA00013095"/>
    </source>
</evidence>
<evidence type="ECO:0000256" key="4">
    <source>
        <dbReference type="ARBA" id="ARBA00022487"/>
    </source>
</evidence>
<accession>A0A1X7RGQ4</accession>